<dbReference type="InterPro" id="IPR006108">
    <property type="entry name" value="3HC_DH_C"/>
</dbReference>
<dbReference type="InterPro" id="IPR013328">
    <property type="entry name" value="6PGD_dom2"/>
</dbReference>
<dbReference type="Pfam" id="PF00725">
    <property type="entry name" value="3HCDH"/>
    <property type="match status" value="2"/>
</dbReference>
<dbReference type="GO" id="GO:0006631">
    <property type="term" value="P:fatty acid metabolic process"/>
    <property type="evidence" value="ECO:0007669"/>
    <property type="project" value="InterPro"/>
</dbReference>
<dbReference type="AlphaFoldDB" id="A0A4R1BCP7"/>
<feature type="domain" description="3-hydroxyacyl-CoA dehydrogenase C-terminal" evidence="4">
    <location>
        <begin position="391"/>
        <end position="466"/>
    </location>
</feature>
<feature type="domain" description="3-hydroxyacyl-CoA dehydrogenase C-terminal" evidence="4">
    <location>
        <begin position="189"/>
        <end position="284"/>
    </location>
</feature>
<name>A0A4R1BCP7_9ACTN</name>
<dbReference type="InterPro" id="IPR006176">
    <property type="entry name" value="3-OHacyl-CoA_DH_NAD-bd"/>
</dbReference>
<evidence type="ECO:0000256" key="3">
    <source>
        <dbReference type="ARBA" id="ARBA00023002"/>
    </source>
</evidence>
<evidence type="ECO:0000313" key="6">
    <source>
        <dbReference type="EMBL" id="TCJ14829.1"/>
    </source>
</evidence>
<evidence type="ECO:0000259" key="5">
    <source>
        <dbReference type="Pfam" id="PF02737"/>
    </source>
</evidence>
<dbReference type="SUPFAM" id="SSF48179">
    <property type="entry name" value="6-phosphogluconate dehydrogenase C-terminal domain-like"/>
    <property type="match status" value="2"/>
</dbReference>
<dbReference type="InterPro" id="IPR006180">
    <property type="entry name" value="3-OHacyl-CoA_DH_CS"/>
</dbReference>
<sequence>MRRVLMPDLAVVGAGTMGAGIAEAAALAGLSVVMVDREEAVLERGRARIERDLNRRVEKGRISESDRDAALERVRSGTDLDLCADAPFVIEAVFEDLDVKREVFSQLDREAPRDVVLATNTSSLSVARIAAATERPERVVGMHFFNPVPALKLVEVVAGPLTAPEVVRKTSSLAERLGKVPVVTADTPGFIVNRVARPFYLEGLRLLEAGGEPAQIDAALEGAGFRMGPFRLMDLIGVDINLATSESMYERSYGLPRYRPSHLQRSMVEAGLLGRKTGRGFYEYEGGEETAEEPGTFDPGRFFLTGDDELAAALGVKTGRGEVEIRALRDEETLAATGAPVGIRRFSNASTAVELAGNADRATRREIRALVRAAGLTPAWVPDLPAGAALRTVAALANEAAFALAEGVASAEDIDRAMQLGVNYPKGPLAWADELGAERILRVLDALRALHGDAYAAAPLLRNRAAGGKPLSR</sequence>
<dbReference type="PANTHER" id="PTHR48075">
    <property type="entry name" value="3-HYDROXYACYL-COA DEHYDROGENASE FAMILY PROTEIN"/>
    <property type="match status" value="1"/>
</dbReference>
<evidence type="ECO:0000313" key="7">
    <source>
        <dbReference type="Proteomes" id="UP000295244"/>
    </source>
</evidence>
<dbReference type="EMBL" id="SKBU01000031">
    <property type="protein sequence ID" value="TCJ14829.1"/>
    <property type="molecule type" value="Genomic_DNA"/>
</dbReference>
<dbReference type="GO" id="GO:0070403">
    <property type="term" value="F:NAD+ binding"/>
    <property type="evidence" value="ECO:0007669"/>
    <property type="project" value="InterPro"/>
</dbReference>
<organism evidence="6 7">
    <name type="scientific">Rubrobacter taiwanensis</name>
    <dbReference type="NCBI Taxonomy" id="185139"/>
    <lineage>
        <taxon>Bacteria</taxon>
        <taxon>Bacillati</taxon>
        <taxon>Actinomycetota</taxon>
        <taxon>Rubrobacteria</taxon>
        <taxon>Rubrobacterales</taxon>
        <taxon>Rubrobacteraceae</taxon>
        <taxon>Rubrobacter</taxon>
    </lineage>
</organism>
<dbReference type="Gene3D" id="3.40.50.720">
    <property type="entry name" value="NAD(P)-binding Rossmann-like Domain"/>
    <property type="match status" value="1"/>
</dbReference>
<dbReference type="GO" id="GO:0016616">
    <property type="term" value="F:oxidoreductase activity, acting on the CH-OH group of donors, NAD or NADP as acceptor"/>
    <property type="evidence" value="ECO:0007669"/>
    <property type="project" value="InterPro"/>
</dbReference>
<gene>
    <name evidence="6" type="ORF">E0L93_13900</name>
</gene>
<proteinExistence type="inferred from homology"/>
<accession>A0A4R1BCP7</accession>
<dbReference type="InterPro" id="IPR036291">
    <property type="entry name" value="NAD(P)-bd_dom_sf"/>
</dbReference>
<evidence type="ECO:0000256" key="2">
    <source>
        <dbReference type="ARBA" id="ARBA00009463"/>
    </source>
</evidence>
<comment type="pathway">
    <text evidence="1">Lipid metabolism; butanoate metabolism.</text>
</comment>
<dbReference type="OrthoDB" id="3229174at2"/>
<dbReference type="Gene3D" id="1.10.1040.50">
    <property type="match status" value="1"/>
</dbReference>
<dbReference type="InterPro" id="IPR008927">
    <property type="entry name" value="6-PGluconate_DH-like_C_sf"/>
</dbReference>
<evidence type="ECO:0000259" key="4">
    <source>
        <dbReference type="Pfam" id="PF00725"/>
    </source>
</evidence>
<dbReference type="FunFam" id="3.40.50.720:FF:000009">
    <property type="entry name" value="Fatty oxidation complex, alpha subunit"/>
    <property type="match status" value="1"/>
</dbReference>
<comment type="caution">
    <text evidence="6">The sequence shown here is derived from an EMBL/GenBank/DDBJ whole genome shotgun (WGS) entry which is preliminary data.</text>
</comment>
<evidence type="ECO:0000256" key="1">
    <source>
        <dbReference type="ARBA" id="ARBA00005086"/>
    </source>
</evidence>
<dbReference type="Gene3D" id="1.10.1040.10">
    <property type="entry name" value="N-(1-d-carboxylethyl)-l-norvaline Dehydrogenase, domain 2"/>
    <property type="match status" value="1"/>
</dbReference>
<comment type="similarity">
    <text evidence="2">Belongs to the 3-hydroxyacyl-CoA dehydrogenase family.</text>
</comment>
<feature type="domain" description="3-hydroxyacyl-CoA dehydrogenase NAD binding" evidence="5">
    <location>
        <begin position="9"/>
        <end position="186"/>
    </location>
</feature>
<dbReference type="SUPFAM" id="SSF51735">
    <property type="entry name" value="NAD(P)-binding Rossmann-fold domains"/>
    <property type="match status" value="1"/>
</dbReference>
<dbReference type="PROSITE" id="PS00067">
    <property type="entry name" value="3HCDH"/>
    <property type="match status" value="1"/>
</dbReference>
<dbReference type="PANTHER" id="PTHR48075:SF5">
    <property type="entry name" value="3-HYDROXYBUTYRYL-COA DEHYDROGENASE"/>
    <property type="match status" value="1"/>
</dbReference>
<reference evidence="6 7" key="1">
    <citation type="submission" date="2019-03" db="EMBL/GenBank/DDBJ databases">
        <title>Whole genome sequence of a novel Rubrobacter taiwanensis strain, isolated from Yellowstone National Park.</title>
        <authorList>
            <person name="Freed S."/>
            <person name="Ramaley R.F."/>
            <person name="Kyndt J.A."/>
        </authorList>
    </citation>
    <scope>NUCLEOTIDE SEQUENCE [LARGE SCALE GENOMIC DNA]</scope>
    <source>
        <strain evidence="6 7">Yellowstone</strain>
    </source>
</reference>
<keyword evidence="3" id="KW-0560">Oxidoreductase</keyword>
<keyword evidence="7" id="KW-1185">Reference proteome</keyword>
<dbReference type="Proteomes" id="UP000295244">
    <property type="component" value="Unassembled WGS sequence"/>
</dbReference>
<protein>
    <submittedName>
        <fullName evidence="6">3-hydroxyacyl-CoA dehydrogenase</fullName>
    </submittedName>
</protein>
<dbReference type="Pfam" id="PF02737">
    <property type="entry name" value="3HCDH_N"/>
    <property type="match status" value="1"/>
</dbReference>